<feature type="compositionally biased region" description="Polar residues" evidence="1">
    <location>
        <begin position="72"/>
        <end position="84"/>
    </location>
</feature>
<dbReference type="EMBL" id="MCFA01000218">
    <property type="protein sequence ID" value="ORX98246.1"/>
    <property type="molecule type" value="Genomic_DNA"/>
</dbReference>
<name>A0A1Y1YKH1_9PLEO</name>
<keyword evidence="3" id="KW-1185">Reference proteome</keyword>
<dbReference type="Proteomes" id="UP000193144">
    <property type="component" value="Unassembled WGS sequence"/>
</dbReference>
<protein>
    <submittedName>
        <fullName evidence="2">Uncharacterized protein</fullName>
    </submittedName>
</protein>
<evidence type="ECO:0000256" key="1">
    <source>
        <dbReference type="SAM" id="MobiDB-lite"/>
    </source>
</evidence>
<evidence type="ECO:0000313" key="3">
    <source>
        <dbReference type="Proteomes" id="UP000193144"/>
    </source>
</evidence>
<accession>A0A1Y1YKH1</accession>
<organism evidence="2 3">
    <name type="scientific">Clohesyomyces aquaticus</name>
    <dbReference type="NCBI Taxonomy" id="1231657"/>
    <lineage>
        <taxon>Eukaryota</taxon>
        <taxon>Fungi</taxon>
        <taxon>Dikarya</taxon>
        <taxon>Ascomycota</taxon>
        <taxon>Pezizomycotina</taxon>
        <taxon>Dothideomycetes</taxon>
        <taxon>Pleosporomycetidae</taxon>
        <taxon>Pleosporales</taxon>
        <taxon>Lindgomycetaceae</taxon>
        <taxon>Clohesyomyces</taxon>
    </lineage>
</organism>
<evidence type="ECO:0000313" key="2">
    <source>
        <dbReference type="EMBL" id="ORX98246.1"/>
    </source>
</evidence>
<feature type="compositionally biased region" description="Pro residues" evidence="1">
    <location>
        <begin position="92"/>
        <end position="101"/>
    </location>
</feature>
<dbReference type="AlphaFoldDB" id="A0A1Y1YKH1"/>
<comment type="caution">
    <text evidence="2">The sequence shown here is derived from an EMBL/GenBank/DDBJ whole genome shotgun (WGS) entry which is preliminary data.</text>
</comment>
<feature type="compositionally biased region" description="Polar residues" evidence="1">
    <location>
        <begin position="165"/>
        <end position="176"/>
    </location>
</feature>
<feature type="compositionally biased region" description="Basic and acidic residues" evidence="1">
    <location>
        <begin position="102"/>
        <end position="120"/>
    </location>
</feature>
<feature type="region of interest" description="Disordered" evidence="1">
    <location>
        <begin position="38"/>
        <end position="143"/>
    </location>
</feature>
<proteinExistence type="predicted"/>
<sequence length="202" mass="23127">MAETTRQQKGCWSWDSGRGEWYIWFDNRPVYQSECYPQDSYYAKPPASHEKTTKYPYALPRGGPALPLQHLPQVTSSSQLNSKGQLHGMPQTYPPPPPPEYRPLHSGDSDEDRQRDEQKRSSTGKNDQEDGSEEKQAVSVPNGYYLASDGRLYPYQLQQENSPWKVNSHSYNTGESDQGIKKEDTQTYLASDGRYYPLPIRT</sequence>
<reference evidence="2 3" key="1">
    <citation type="submission" date="2016-07" db="EMBL/GenBank/DDBJ databases">
        <title>Pervasive Adenine N6-methylation of Active Genes in Fungi.</title>
        <authorList>
            <consortium name="DOE Joint Genome Institute"/>
            <person name="Mondo S.J."/>
            <person name="Dannebaum R.O."/>
            <person name="Kuo R.C."/>
            <person name="Labutti K."/>
            <person name="Haridas S."/>
            <person name="Kuo A."/>
            <person name="Salamov A."/>
            <person name="Ahrendt S.R."/>
            <person name="Lipzen A."/>
            <person name="Sullivan W."/>
            <person name="Andreopoulos W.B."/>
            <person name="Clum A."/>
            <person name="Lindquist E."/>
            <person name="Daum C."/>
            <person name="Ramamoorthy G.K."/>
            <person name="Gryganskyi A."/>
            <person name="Culley D."/>
            <person name="Magnuson J.K."/>
            <person name="James T.Y."/>
            <person name="O'Malley M.A."/>
            <person name="Stajich J.E."/>
            <person name="Spatafora J.W."/>
            <person name="Visel A."/>
            <person name="Grigoriev I.V."/>
        </authorList>
    </citation>
    <scope>NUCLEOTIDE SEQUENCE [LARGE SCALE GENOMIC DNA]</scope>
    <source>
        <strain evidence="2 3">CBS 115471</strain>
    </source>
</reference>
<gene>
    <name evidence="2" type="ORF">BCR34DRAFT_593245</name>
</gene>
<feature type="region of interest" description="Disordered" evidence="1">
    <location>
        <begin position="165"/>
        <end position="184"/>
    </location>
</feature>